<dbReference type="Gene3D" id="1.10.530.10">
    <property type="match status" value="1"/>
</dbReference>
<accession>A0ABS2K483</accession>
<organism evidence="3 4">
    <name type="scientific">Dyella flava</name>
    <dbReference type="NCBI Taxonomy" id="1920170"/>
    <lineage>
        <taxon>Bacteria</taxon>
        <taxon>Pseudomonadati</taxon>
        <taxon>Pseudomonadota</taxon>
        <taxon>Gammaproteobacteria</taxon>
        <taxon>Lysobacterales</taxon>
        <taxon>Rhodanobacteraceae</taxon>
        <taxon>Dyella</taxon>
    </lineage>
</organism>
<proteinExistence type="predicted"/>
<sequence length="145" mass="16445">MRGALLMVFLFASAVCHADCIDEASKYHQVHSYVLRAIAFQESRMRPWAVNHNNDGSTDFGMMGINSVHLSELDRYGVKPHQLFDPCVSAYVAAWYLRQKMDKYGNTWRAVGAYHSETPQAGAVYAAQIKRILHSWGLGQREPVR</sequence>
<dbReference type="InterPro" id="IPR008258">
    <property type="entry name" value="Transglycosylase_SLT_dom_1"/>
</dbReference>
<dbReference type="InterPro" id="IPR023346">
    <property type="entry name" value="Lysozyme-like_dom_sf"/>
</dbReference>
<evidence type="ECO:0000259" key="2">
    <source>
        <dbReference type="Pfam" id="PF01464"/>
    </source>
</evidence>
<keyword evidence="4" id="KW-1185">Reference proteome</keyword>
<dbReference type="EMBL" id="JADIKE010000035">
    <property type="protein sequence ID" value="MBM7125855.1"/>
    <property type="molecule type" value="Genomic_DNA"/>
</dbReference>
<dbReference type="SUPFAM" id="SSF53955">
    <property type="entry name" value="Lysozyme-like"/>
    <property type="match status" value="1"/>
</dbReference>
<gene>
    <name evidence="3" type="ORF">ISP19_10795</name>
</gene>
<comment type="caution">
    <text evidence="3">The sequence shown here is derived from an EMBL/GenBank/DDBJ whole genome shotgun (WGS) entry which is preliminary data.</text>
</comment>
<evidence type="ECO:0000313" key="4">
    <source>
        <dbReference type="Proteomes" id="UP001430149"/>
    </source>
</evidence>
<dbReference type="Proteomes" id="UP001430149">
    <property type="component" value="Unassembled WGS sequence"/>
</dbReference>
<dbReference type="CDD" id="cd13400">
    <property type="entry name" value="LT_IagB-like"/>
    <property type="match status" value="1"/>
</dbReference>
<reference evidence="3" key="1">
    <citation type="submission" date="2020-10" db="EMBL/GenBank/DDBJ databases">
        <title>Phylogeny of dyella-like bacteria.</title>
        <authorList>
            <person name="Fu J."/>
        </authorList>
    </citation>
    <scope>NUCLEOTIDE SEQUENCE</scope>
    <source>
        <strain evidence="3">DHOC52</strain>
    </source>
</reference>
<feature type="domain" description="Transglycosylase SLT" evidence="2">
    <location>
        <begin position="19"/>
        <end position="116"/>
    </location>
</feature>
<name>A0ABS2K483_9GAMM</name>
<protein>
    <submittedName>
        <fullName evidence="3">Lytic transglycosylase domain-containing protein</fullName>
    </submittedName>
</protein>
<dbReference type="Pfam" id="PF01464">
    <property type="entry name" value="SLT"/>
    <property type="match status" value="1"/>
</dbReference>
<feature type="chain" id="PRO_5046389039" evidence="1">
    <location>
        <begin position="19"/>
        <end position="145"/>
    </location>
</feature>
<feature type="signal peptide" evidence="1">
    <location>
        <begin position="1"/>
        <end position="18"/>
    </location>
</feature>
<keyword evidence="1" id="KW-0732">Signal</keyword>
<evidence type="ECO:0000256" key="1">
    <source>
        <dbReference type="SAM" id="SignalP"/>
    </source>
</evidence>
<evidence type="ECO:0000313" key="3">
    <source>
        <dbReference type="EMBL" id="MBM7125855.1"/>
    </source>
</evidence>